<organism evidence="1 2">
    <name type="scientific">Amycolatopsis xylanica</name>
    <dbReference type="NCBI Taxonomy" id="589385"/>
    <lineage>
        <taxon>Bacteria</taxon>
        <taxon>Bacillati</taxon>
        <taxon>Actinomycetota</taxon>
        <taxon>Actinomycetes</taxon>
        <taxon>Pseudonocardiales</taxon>
        <taxon>Pseudonocardiaceae</taxon>
        <taxon>Amycolatopsis</taxon>
    </lineage>
</organism>
<sequence>MRISVAAKRISRLSTGRHFLAFLAEPARVVHLDSRSVLAVVSVTKAEGDLEAAEARFVRSLRDSGTDTQVAAERFHDSVTALLDCGVLHRENA</sequence>
<dbReference type="STRING" id="589385.SAMN05421504_101204"/>
<reference evidence="1 2" key="1">
    <citation type="submission" date="2016-10" db="EMBL/GenBank/DDBJ databases">
        <authorList>
            <person name="de Groot N.N."/>
        </authorList>
    </citation>
    <scope>NUCLEOTIDE SEQUENCE [LARGE SCALE GENOMIC DNA]</scope>
    <source>
        <strain evidence="1 2">CPCC 202699</strain>
    </source>
</reference>
<evidence type="ECO:0000313" key="2">
    <source>
        <dbReference type="Proteomes" id="UP000199515"/>
    </source>
</evidence>
<dbReference type="EMBL" id="FNON01000001">
    <property type="protein sequence ID" value="SDW30293.1"/>
    <property type="molecule type" value="Genomic_DNA"/>
</dbReference>
<name>A0A1H2SF24_9PSEU</name>
<dbReference type="Proteomes" id="UP000199515">
    <property type="component" value="Unassembled WGS sequence"/>
</dbReference>
<evidence type="ECO:0000313" key="1">
    <source>
        <dbReference type="EMBL" id="SDW30293.1"/>
    </source>
</evidence>
<proteinExistence type="predicted"/>
<dbReference type="AlphaFoldDB" id="A0A1H2SF24"/>
<protein>
    <submittedName>
        <fullName evidence="1">Uncharacterized protein</fullName>
    </submittedName>
</protein>
<accession>A0A1H2SF24</accession>
<keyword evidence="2" id="KW-1185">Reference proteome</keyword>
<dbReference type="RefSeq" id="WP_143046940.1">
    <property type="nucleotide sequence ID" value="NZ_FNON01000001.1"/>
</dbReference>
<gene>
    <name evidence="1" type="ORF">SAMN05421504_101204</name>
</gene>